<keyword evidence="3" id="KW-0221">Differentiation</keyword>
<evidence type="ECO:0000256" key="3">
    <source>
        <dbReference type="ARBA" id="ARBA00022782"/>
    </source>
</evidence>
<evidence type="ECO:0000313" key="7">
    <source>
        <dbReference type="EMBL" id="KAF8400449.1"/>
    </source>
</evidence>
<dbReference type="OMA" id="GEGMNPY"/>
<dbReference type="PANTHER" id="PTHR33405">
    <property type="entry name" value="PROTEIN FLX-LIKE 2"/>
    <property type="match status" value="1"/>
</dbReference>
<evidence type="ECO:0000256" key="6">
    <source>
        <dbReference type="SAM" id="Coils"/>
    </source>
</evidence>
<evidence type="ECO:0000256" key="5">
    <source>
        <dbReference type="ARBA" id="ARBA00023089"/>
    </source>
</evidence>
<dbReference type="EMBL" id="JABCRI010000009">
    <property type="protein sequence ID" value="KAF8400449.1"/>
    <property type="molecule type" value="Genomic_DNA"/>
</dbReference>
<keyword evidence="8" id="KW-1185">Reference proteome</keyword>
<dbReference type="Proteomes" id="UP000655225">
    <property type="component" value="Unassembled WGS sequence"/>
</dbReference>
<feature type="coiled-coil region" evidence="6">
    <location>
        <begin position="61"/>
        <end position="95"/>
    </location>
</feature>
<comment type="similarity">
    <text evidence="1">Belongs to the FLX family.</text>
</comment>
<feature type="coiled-coil region" evidence="6">
    <location>
        <begin position="138"/>
        <end position="231"/>
    </location>
</feature>
<evidence type="ECO:0000256" key="4">
    <source>
        <dbReference type="ARBA" id="ARBA00023054"/>
    </source>
</evidence>
<dbReference type="AlphaFoldDB" id="A0A834Z2N5"/>
<comment type="caution">
    <text evidence="7">The sequence shown here is derived from an EMBL/GenBank/DDBJ whole genome shotgun (WGS) entry which is preliminary data.</text>
</comment>
<evidence type="ECO:0000256" key="2">
    <source>
        <dbReference type="ARBA" id="ARBA00022473"/>
    </source>
</evidence>
<organism evidence="7 8">
    <name type="scientific">Tetracentron sinense</name>
    <name type="common">Spur-leaf</name>
    <dbReference type="NCBI Taxonomy" id="13715"/>
    <lineage>
        <taxon>Eukaryota</taxon>
        <taxon>Viridiplantae</taxon>
        <taxon>Streptophyta</taxon>
        <taxon>Embryophyta</taxon>
        <taxon>Tracheophyta</taxon>
        <taxon>Spermatophyta</taxon>
        <taxon>Magnoliopsida</taxon>
        <taxon>Trochodendrales</taxon>
        <taxon>Trochodendraceae</taxon>
        <taxon>Tetracentron</taxon>
    </lineage>
</organism>
<name>A0A834Z2N5_TETSI</name>
<dbReference type="PANTHER" id="PTHR33405:SF18">
    <property type="entry name" value="PROTEIN FLX-LIKE 4"/>
    <property type="match status" value="1"/>
</dbReference>
<keyword evidence="4 6" id="KW-0175">Coiled coil</keyword>
<evidence type="ECO:0000256" key="1">
    <source>
        <dbReference type="ARBA" id="ARBA00005405"/>
    </source>
</evidence>
<keyword evidence="5" id="KW-0287">Flowering</keyword>
<proteinExistence type="inferred from homology"/>
<dbReference type="OrthoDB" id="1899348at2759"/>
<reference evidence="7 8" key="1">
    <citation type="submission" date="2020-04" db="EMBL/GenBank/DDBJ databases">
        <title>Plant Genome Project.</title>
        <authorList>
            <person name="Zhang R.-G."/>
        </authorList>
    </citation>
    <scope>NUCLEOTIDE SEQUENCE [LARGE SCALE GENOMIC DNA]</scope>
    <source>
        <strain evidence="7">YNK0</strain>
        <tissue evidence="7">Leaf</tissue>
    </source>
</reference>
<gene>
    <name evidence="7" type="ORF">HHK36_013747</name>
</gene>
<dbReference type="InterPro" id="IPR040353">
    <property type="entry name" value="FLX/FLX-like"/>
</dbReference>
<dbReference type="GO" id="GO:0030154">
    <property type="term" value="P:cell differentiation"/>
    <property type="evidence" value="ECO:0007669"/>
    <property type="project" value="UniProtKB-KW"/>
</dbReference>
<keyword evidence="2" id="KW-0217">Developmental protein</keyword>
<evidence type="ECO:0000313" key="8">
    <source>
        <dbReference type="Proteomes" id="UP000655225"/>
    </source>
</evidence>
<sequence length="323" mass="35124">MPYESHLAVCGRMISCHKSTIGMMRHGPFPGLGSAAGHRPLEQLPTRVLLENKMAVQATEIERLATENQRLASAHVALRRELLVAQQERQRLQAHIGSIQTESDIQIRVLLEKITKMDASIQAGMSAKKDLQQAHIEAQSLVTARQELTTQIQQTTQELQKAHSEVKKLPEMHVELDSLRQEHQRLRAAFEYEKGLNIEQVEQMQAMEKNLIAMAREVEKLRAEVLNAEKRSHAPNPYGGTYGNPDPSYPPAVQGSGIYIDGYGRPQVQMGVSAAGEGTDPHGSGATIAAGYGGGAVVSAGANGVWGGSYDAIRGAPSSLAQR</sequence>
<evidence type="ECO:0008006" key="9">
    <source>
        <dbReference type="Google" id="ProtNLM"/>
    </source>
</evidence>
<accession>A0A834Z2N5</accession>
<dbReference type="GO" id="GO:0009908">
    <property type="term" value="P:flower development"/>
    <property type="evidence" value="ECO:0007669"/>
    <property type="project" value="UniProtKB-KW"/>
</dbReference>
<protein>
    <recommendedName>
        <fullName evidence="9">Protein FLX-like 4</fullName>
    </recommendedName>
</protein>